<dbReference type="Pfam" id="PF25390">
    <property type="entry name" value="WD40_RLD"/>
    <property type="match status" value="1"/>
</dbReference>
<evidence type="ECO:0000256" key="3">
    <source>
        <dbReference type="ARBA" id="ARBA00022737"/>
    </source>
</evidence>
<dbReference type="InterPro" id="IPR003344">
    <property type="entry name" value="Big_1_dom"/>
</dbReference>
<dbReference type="InterPro" id="IPR051553">
    <property type="entry name" value="Ran_GTPase-activating"/>
</dbReference>
<proteinExistence type="predicted"/>
<dbReference type="SMART" id="SM00635">
    <property type="entry name" value="BID_2"/>
    <property type="match status" value="9"/>
</dbReference>
<dbReference type="PRINTS" id="PR00633">
    <property type="entry name" value="RCCNDNSATION"/>
</dbReference>
<dbReference type="PROSITE" id="PS51127">
    <property type="entry name" value="BIG1"/>
    <property type="match status" value="1"/>
</dbReference>
<accession>A0A4Y6PZF0</accession>
<dbReference type="OrthoDB" id="5525942at2"/>
<keyword evidence="3" id="KW-0677">Repeat</keyword>
<accession>A0A5B8YAB0</accession>
<dbReference type="EMBL" id="CP041186">
    <property type="protein sequence ID" value="QDG53701.1"/>
    <property type="molecule type" value="Genomic_DNA"/>
</dbReference>
<keyword evidence="2" id="KW-0344">Guanine-nucleotide releasing factor</keyword>
<dbReference type="Gene3D" id="2.60.40.1080">
    <property type="match status" value="8"/>
</dbReference>
<keyword evidence="5" id="KW-1015">Disulfide bond</keyword>
<evidence type="ECO:0000313" key="9">
    <source>
        <dbReference type="Proteomes" id="UP000315995"/>
    </source>
</evidence>
<evidence type="ECO:0000259" key="7">
    <source>
        <dbReference type="PROSITE" id="PS51127"/>
    </source>
</evidence>
<evidence type="ECO:0000313" key="8">
    <source>
        <dbReference type="EMBL" id="QDG53701.1"/>
    </source>
</evidence>
<dbReference type="AlphaFoldDB" id="A0A4Y6PZF0"/>
<dbReference type="InterPro" id="IPR008964">
    <property type="entry name" value="Invasin/intimin_cell_adhesion"/>
</dbReference>
<dbReference type="Pfam" id="PF02368">
    <property type="entry name" value="Big_2"/>
    <property type="match status" value="9"/>
</dbReference>
<evidence type="ECO:0000256" key="2">
    <source>
        <dbReference type="ARBA" id="ARBA00022658"/>
    </source>
</evidence>
<feature type="domain" description="Big-1" evidence="7">
    <location>
        <begin position="719"/>
        <end position="803"/>
    </location>
</feature>
<dbReference type="InterPro" id="IPR003343">
    <property type="entry name" value="Big_2"/>
</dbReference>
<organism evidence="8 9">
    <name type="scientific">Persicimonas caeni</name>
    <dbReference type="NCBI Taxonomy" id="2292766"/>
    <lineage>
        <taxon>Bacteria</taxon>
        <taxon>Deltaproteobacteria</taxon>
        <taxon>Bradymonadales</taxon>
        <taxon>Bradymonadaceae</taxon>
        <taxon>Persicimonas</taxon>
    </lineage>
</organism>
<evidence type="ECO:0000256" key="6">
    <source>
        <dbReference type="ARBA" id="ARBA00029955"/>
    </source>
</evidence>
<dbReference type="InterPro" id="IPR000408">
    <property type="entry name" value="Reg_chr_condens"/>
</dbReference>
<evidence type="ECO:0000256" key="4">
    <source>
        <dbReference type="ARBA" id="ARBA00023026"/>
    </source>
</evidence>
<dbReference type="SUPFAM" id="SSF50985">
    <property type="entry name" value="RCC1/BLIP-II"/>
    <property type="match status" value="2"/>
</dbReference>
<name>A0A4Y6PZF0_PERCE</name>
<dbReference type="SUPFAM" id="SSF49373">
    <property type="entry name" value="Invasin/intimin cell-adhesion fragments"/>
    <property type="match status" value="9"/>
</dbReference>
<reference evidence="8 9" key="1">
    <citation type="submission" date="2019-06" db="EMBL/GenBank/DDBJ databases">
        <title>Persicimonas caeni gen. nov., sp. nov., a predatory bacterium isolated from solar saltern.</title>
        <authorList>
            <person name="Wang S."/>
        </authorList>
    </citation>
    <scope>NUCLEOTIDE SEQUENCE [LARGE SCALE GENOMIC DNA]</scope>
    <source>
        <strain evidence="8 9">YN101</strain>
    </source>
</reference>
<dbReference type="InterPro" id="IPR058923">
    <property type="entry name" value="RCC1-like_dom"/>
</dbReference>
<keyword evidence="4" id="KW-0843">Virulence</keyword>
<evidence type="ECO:0000256" key="1">
    <source>
        <dbReference type="ARBA" id="ARBA00017346"/>
    </source>
</evidence>
<dbReference type="InterPro" id="IPR009091">
    <property type="entry name" value="RCC1/BLIP-II"/>
</dbReference>
<keyword evidence="9" id="KW-1185">Reference proteome</keyword>
<dbReference type="PROSITE" id="PS50012">
    <property type="entry name" value="RCC1_3"/>
    <property type="match status" value="7"/>
</dbReference>
<protein>
    <recommendedName>
        <fullName evidence="1">Intimin</fullName>
    </recommendedName>
    <alternativeName>
        <fullName evidence="6">Attaching and effacing protein</fullName>
    </alternativeName>
</protein>
<dbReference type="GO" id="GO:0005085">
    <property type="term" value="F:guanyl-nucleotide exchange factor activity"/>
    <property type="evidence" value="ECO:0007669"/>
    <property type="project" value="TreeGrafter"/>
</dbReference>
<dbReference type="Proteomes" id="UP000315995">
    <property type="component" value="Chromosome"/>
</dbReference>
<sequence length="1165" mass="118469">MSRLLNQSTLLAFAAPILLLFAFGSTSCALYEEPEPLDPALAVNDLEISPDPVRLELGQSTQLSATLLDRAGEEVDGLEVTWSSANTSVVTVDADGIVEGKAIGDTTITAQVGEVKATTTVVVFTPVKRIEIEPDPADLDIGEKLQLSATVYGDNDEILSGRQLEWTSSDEAVATVDAEGQVTGVAEGQATIRARTTGVTGTVQVTVREPVGRVKLDQTEATIEVTDTLQLSALVFDANDNPQDRPVTWTSTQPEVASVDDTGLVEGLKGGQTTIRAEAGGKRAEATITVEDPVAEVELSPSPASVGVGQTLQLTATLTDAGGNELSGRDITWESSDATVATVDTDGLVSGLKGGQVTVTATSEGVTDTVQVSVENPVATVEVSPDPLTLLVPETHQMSATLKDAAGNELTGRSVTWRSDDTSVATVDASGVVTAKDAGVVNITATAEGVSGSAEVTVENAVATVEVSPSAPTIDVGETLQLTAIAKNARGSVISGQTATWTSSDPTVVTVDANGNIEGLEEGTATITAQVDNVTGTASVTVQASVATVSISGASSTVEVTDTLQLSVELQDAGGNVLTGRTVNWSSNNTNVATVDGNGLVTAVAGGQATIVAESEGVTDSYAVTVENPPRSVEVTPATASIDVAGTVQLSATPRDAGGNALSGYTLNWSSSDTSVATVDASGLVTGQQNGSATITAEVDDGTGTMVSGTATVQVSASVSTVSVDPTSVFLFPGEQAQINVTLEDANGNTLSGRTVTWTSQDTNVATVDASGLITAVAVGTTTITAESEGVSATVDLDVVEWTQVSTGDGYSCGVLSNGNGYCWGQNSADGKMGDGTTDSGTDSALNHDNDRSEPTLVLGGLEFDMIATGFYHTCGLTTAGKAYCWGSNGAGHLGNGTTSPSATPVAVNGTYTFVDISLGANHACALETGGDVYCWGSNQNGQLGLGANSAQYSLVPQRVPNLQFSSITTGAAHSCGISQAGDAYCWGAGGAGQVGDGNGTDQRAPVQLDSTQQFTVIVAGWNHTCGVTSNSHVYCWGSNQYGELGDGTTTPKNSPVLADDAHTYTDLAAGAGATCGIDTNADAYCWGFNGQGNLGSGSVASSEPNPRLVTGGYDWTAMDLGRQHSCGVASGQADAYCWGDNDYGQLGNSSTSNYLSAPNAVTRP</sequence>
<dbReference type="PANTHER" id="PTHR45982">
    <property type="entry name" value="REGULATOR OF CHROMOSOME CONDENSATION"/>
    <property type="match status" value="1"/>
</dbReference>
<evidence type="ECO:0000256" key="5">
    <source>
        <dbReference type="ARBA" id="ARBA00023157"/>
    </source>
</evidence>
<dbReference type="PROSITE" id="PS51257">
    <property type="entry name" value="PROKAR_LIPOPROTEIN"/>
    <property type="match status" value="1"/>
</dbReference>
<dbReference type="GO" id="GO:0005737">
    <property type="term" value="C:cytoplasm"/>
    <property type="evidence" value="ECO:0007669"/>
    <property type="project" value="TreeGrafter"/>
</dbReference>
<dbReference type="PANTHER" id="PTHR45982:SF1">
    <property type="entry name" value="REGULATOR OF CHROMOSOME CONDENSATION"/>
    <property type="match status" value="1"/>
</dbReference>
<dbReference type="Gene3D" id="2.130.10.30">
    <property type="entry name" value="Regulator of chromosome condensation 1/beta-lactamase-inhibitor protein II"/>
    <property type="match status" value="2"/>
</dbReference>
<dbReference type="RefSeq" id="WP_141200155.1">
    <property type="nucleotide sequence ID" value="NZ_CP041186.1"/>
</dbReference>
<gene>
    <name evidence="8" type="ORF">FIV42_24035</name>
</gene>